<dbReference type="SMART" id="SM01039">
    <property type="entry name" value="BRICHOS"/>
    <property type="match status" value="1"/>
</dbReference>
<dbReference type="Proteomes" id="UP000264800">
    <property type="component" value="Unplaced"/>
</dbReference>
<dbReference type="InterPro" id="IPR051772">
    <property type="entry name" value="Gastrokine"/>
</dbReference>
<evidence type="ECO:0000259" key="4">
    <source>
        <dbReference type="PROSITE" id="PS50869"/>
    </source>
</evidence>
<feature type="domain" description="BRICHOS" evidence="4">
    <location>
        <begin position="100"/>
        <end position="196"/>
    </location>
</feature>
<feature type="region of interest" description="Disordered" evidence="2">
    <location>
        <begin position="1"/>
        <end position="24"/>
    </location>
</feature>
<dbReference type="PANTHER" id="PTHR16483">
    <property type="entry name" value="GASTROKINE 1"/>
    <property type="match status" value="1"/>
</dbReference>
<protein>
    <submittedName>
        <fullName evidence="5">BRICHOS domain containing 5</fullName>
    </submittedName>
</protein>
<proteinExistence type="predicted"/>
<keyword evidence="3" id="KW-0472">Membrane</keyword>
<feature type="transmembrane region" description="Helical" evidence="3">
    <location>
        <begin position="34"/>
        <end position="58"/>
    </location>
</feature>
<dbReference type="RefSeq" id="XP_017273773.1">
    <property type="nucleotide sequence ID" value="XM_017418284.3"/>
</dbReference>
<dbReference type="PROSITE" id="PS50869">
    <property type="entry name" value="BRICHOS"/>
    <property type="match status" value="1"/>
</dbReference>
<dbReference type="Pfam" id="PF04089">
    <property type="entry name" value="BRICHOS"/>
    <property type="match status" value="1"/>
</dbReference>
<feature type="transmembrane region" description="Helical" evidence="3">
    <location>
        <begin position="207"/>
        <end position="229"/>
    </location>
</feature>
<dbReference type="GeneTree" id="ENSGT00930000150969"/>
<keyword evidence="3" id="KW-0812">Transmembrane</keyword>
<evidence type="ECO:0000256" key="3">
    <source>
        <dbReference type="SAM" id="Phobius"/>
    </source>
</evidence>
<dbReference type="KEGG" id="kmr:108237083"/>
<dbReference type="STRING" id="37003.ENSKMAP00000009439"/>
<dbReference type="InterPro" id="IPR007084">
    <property type="entry name" value="BRICHOS_dom"/>
</dbReference>
<reference evidence="5" key="2">
    <citation type="submission" date="2025-09" db="UniProtKB">
        <authorList>
            <consortium name="Ensembl"/>
        </authorList>
    </citation>
    <scope>IDENTIFICATION</scope>
</reference>
<dbReference type="OrthoDB" id="8770254at2759"/>
<keyword evidence="6" id="KW-1185">Reference proteome</keyword>
<organism evidence="5 6">
    <name type="scientific">Kryptolebias marmoratus</name>
    <name type="common">Mangrove killifish</name>
    <name type="synonym">Rivulus marmoratus</name>
    <dbReference type="NCBI Taxonomy" id="37003"/>
    <lineage>
        <taxon>Eukaryota</taxon>
        <taxon>Metazoa</taxon>
        <taxon>Chordata</taxon>
        <taxon>Craniata</taxon>
        <taxon>Vertebrata</taxon>
        <taxon>Euteleostomi</taxon>
        <taxon>Actinopterygii</taxon>
        <taxon>Neopterygii</taxon>
        <taxon>Teleostei</taxon>
        <taxon>Neoteleostei</taxon>
        <taxon>Acanthomorphata</taxon>
        <taxon>Ovalentaria</taxon>
        <taxon>Atherinomorphae</taxon>
        <taxon>Cyprinodontiformes</taxon>
        <taxon>Rivulidae</taxon>
        <taxon>Kryptolebias</taxon>
    </lineage>
</organism>
<evidence type="ECO:0000313" key="5">
    <source>
        <dbReference type="Ensembl" id="ENSKMAP00000009439.1"/>
    </source>
</evidence>
<dbReference type="OMA" id="CYRPLEH"/>
<keyword evidence="3" id="KW-1133">Transmembrane helix</keyword>
<reference evidence="5" key="1">
    <citation type="submission" date="2025-08" db="UniProtKB">
        <authorList>
            <consortium name="Ensembl"/>
        </authorList>
    </citation>
    <scope>IDENTIFICATION</scope>
</reference>
<evidence type="ECO:0000313" key="6">
    <source>
        <dbReference type="Proteomes" id="UP000264800"/>
    </source>
</evidence>
<dbReference type="CTD" id="283870"/>
<dbReference type="AlphaFoldDB" id="A0A3Q3ADY4"/>
<accession>A0A3Q3ADY4</accession>
<dbReference type="GeneID" id="108237083"/>
<sequence length="231" mass="25899">MERSWKHSQEEEEGAAAARCTDRAPDAPRFPQRAFWVGLSAVLFLVTFALGLMGHLWLSGPKSQSPQIVRITAPDEAGAPFNQSAAVDQRNGLVTFAVTSPANQTSAVLYDVNHGLICYRPVDRNLCLLRTMERSDHDDVSSLLRAPTHESRFRFSSNETQRRTEFLGVLPVSRVNASSLEEPVQALCQDRPVHWTRRADGPGKQRLVYFCIDICFPSNICVSVCFYYLPE</sequence>
<dbReference type="Gene3D" id="3.30.390.150">
    <property type="match status" value="1"/>
</dbReference>
<name>A0A3Q3ADY4_KRYMA</name>
<evidence type="ECO:0000256" key="1">
    <source>
        <dbReference type="ARBA" id="ARBA00023157"/>
    </source>
</evidence>
<dbReference type="Ensembl" id="ENSKMAT00000009583.1">
    <property type="protein sequence ID" value="ENSKMAP00000009439.1"/>
    <property type="gene ID" value="ENSKMAG00000007081.1"/>
</dbReference>
<keyword evidence="1" id="KW-1015">Disulfide bond</keyword>
<evidence type="ECO:0000256" key="2">
    <source>
        <dbReference type="SAM" id="MobiDB-lite"/>
    </source>
</evidence>